<organism evidence="7 8">
    <name type="scientific">Mesoterricola silvestris</name>
    <dbReference type="NCBI Taxonomy" id="2927979"/>
    <lineage>
        <taxon>Bacteria</taxon>
        <taxon>Pseudomonadati</taxon>
        <taxon>Acidobacteriota</taxon>
        <taxon>Holophagae</taxon>
        <taxon>Holophagales</taxon>
        <taxon>Holophagaceae</taxon>
        <taxon>Mesoterricola</taxon>
    </lineage>
</organism>
<feature type="transmembrane region" description="Helical" evidence="6">
    <location>
        <begin position="31"/>
        <end position="53"/>
    </location>
</feature>
<dbReference type="PIRSF" id="PIRSF006060">
    <property type="entry name" value="AA_transporter"/>
    <property type="match status" value="1"/>
</dbReference>
<dbReference type="AlphaFoldDB" id="A0AA48K9L6"/>
<feature type="transmembrane region" description="Helical" evidence="6">
    <location>
        <begin position="253"/>
        <end position="270"/>
    </location>
</feature>
<dbReference type="RefSeq" id="WP_316415363.1">
    <property type="nucleotide sequence ID" value="NZ_AP027080.1"/>
</dbReference>
<dbReference type="KEGG" id="msil:METEAL_16310"/>
<evidence type="ECO:0000256" key="6">
    <source>
        <dbReference type="SAM" id="Phobius"/>
    </source>
</evidence>
<feature type="transmembrane region" description="Helical" evidence="6">
    <location>
        <begin position="390"/>
        <end position="407"/>
    </location>
</feature>
<dbReference type="InterPro" id="IPR002293">
    <property type="entry name" value="AA/rel_permease1"/>
</dbReference>
<keyword evidence="3 6" id="KW-0812">Transmembrane</keyword>
<dbReference type="PANTHER" id="PTHR43243">
    <property type="entry name" value="INNER MEMBRANE TRANSPORTER YGJI-RELATED"/>
    <property type="match status" value="1"/>
</dbReference>
<dbReference type="Proteomes" id="UP001238179">
    <property type="component" value="Chromosome"/>
</dbReference>
<feature type="transmembrane region" description="Helical" evidence="6">
    <location>
        <begin position="202"/>
        <end position="222"/>
    </location>
</feature>
<keyword evidence="8" id="KW-1185">Reference proteome</keyword>
<evidence type="ECO:0000256" key="4">
    <source>
        <dbReference type="ARBA" id="ARBA00022989"/>
    </source>
</evidence>
<protein>
    <submittedName>
        <fullName evidence="7">Amino acid permease</fullName>
    </submittedName>
</protein>
<feature type="transmembrane region" description="Helical" evidence="6">
    <location>
        <begin position="471"/>
        <end position="488"/>
    </location>
</feature>
<name>A0AA48K9L6_9BACT</name>
<sequence>MTEKITSQLFKRKPLELLLEEMRGENRLRRVLGPVQLTALGVGAIIGAGIFVATGAAAHNVAGPALMLSYVVAGITCIFAALCYAEFASMVPVAGSAYTYAYATLGELFAWIIGWDLILEYGVSSAAVATGWSAYAQSSLSKLGIEFPLILRESPWRYDAVHGAFVRTGSWLNLPAVLVTAAVTFVLVKGIKESAGFNATMVAIKVAAVLFVIAVGAFFISATNWHPFAPFGWTGLSFFGHTVAGQVDPGGKPVGMLAGAAIIFFAYIGFDSVSTHTEEARNPQRDVPLAIVISLVLCTVLYIGVVAVLTGMVRFDHLDVNAPVSMAFKVHHLGWAEGLIATAGVAGITSVLLVMMLSGPRVFLAMARDGLLPKGVFGVVHPEFRTPWKSTILIGIFVAVLSGLLPIDSLLHLTNIGTLLAFVIVCAAVLIMRKKYPDVHRPFRCPWVPVVPILGILSCLLLMFSLPTENWWRLIAWLALGFGIYFLYGRKHSVMKHYSETNR</sequence>
<gene>
    <name evidence="7" type="ORF">METEAL_16310</name>
</gene>
<dbReference type="Gene3D" id="1.20.1740.10">
    <property type="entry name" value="Amino acid/polyamine transporter I"/>
    <property type="match status" value="1"/>
</dbReference>
<feature type="transmembrane region" description="Helical" evidence="6">
    <location>
        <begin position="171"/>
        <end position="190"/>
    </location>
</feature>
<dbReference type="PANTHER" id="PTHR43243:SF4">
    <property type="entry name" value="CATIONIC AMINO ACID TRANSPORTER 4"/>
    <property type="match status" value="1"/>
</dbReference>
<feature type="transmembrane region" description="Helical" evidence="6">
    <location>
        <begin position="413"/>
        <end position="433"/>
    </location>
</feature>
<accession>A0AA48K9L6</accession>
<evidence type="ECO:0000256" key="3">
    <source>
        <dbReference type="ARBA" id="ARBA00022692"/>
    </source>
</evidence>
<evidence type="ECO:0000313" key="8">
    <source>
        <dbReference type="Proteomes" id="UP001238179"/>
    </source>
</evidence>
<dbReference type="GO" id="GO:0015171">
    <property type="term" value="F:amino acid transmembrane transporter activity"/>
    <property type="evidence" value="ECO:0007669"/>
    <property type="project" value="TreeGrafter"/>
</dbReference>
<evidence type="ECO:0000256" key="2">
    <source>
        <dbReference type="ARBA" id="ARBA00022448"/>
    </source>
</evidence>
<evidence type="ECO:0000256" key="5">
    <source>
        <dbReference type="ARBA" id="ARBA00023136"/>
    </source>
</evidence>
<evidence type="ECO:0000256" key="1">
    <source>
        <dbReference type="ARBA" id="ARBA00004141"/>
    </source>
</evidence>
<feature type="transmembrane region" description="Helical" evidence="6">
    <location>
        <begin position="333"/>
        <end position="358"/>
    </location>
</feature>
<keyword evidence="5 6" id="KW-0472">Membrane</keyword>
<feature type="transmembrane region" description="Helical" evidence="6">
    <location>
        <begin position="445"/>
        <end position="465"/>
    </location>
</feature>
<evidence type="ECO:0000313" key="7">
    <source>
        <dbReference type="EMBL" id="BDU72457.1"/>
    </source>
</evidence>
<reference evidence="8" key="1">
    <citation type="journal article" date="2023" name="Int. J. Syst. Evol. Microbiol.">
        <title>Mesoterricola silvestris gen. nov., sp. nov., Mesoterricola sediminis sp. nov., Geothrix oryzae sp. nov., Geothrix edaphica sp. nov., Geothrix rubra sp. nov., and Geothrix limicola sp. nov., six novel members of Acidobacteriota isolated from soils.</title>
        <authorList>
            <person name="Itoh H."/>
            <person name="Sugisawa Y."/>
            <person name="Mise K."/>
            <person name="Xu Z."/>
            <person name="Kuniyasu M."/>
            <person name="Ushijima N."/>
            <person name="Kawano K."/>
            <person name="Kobayashi E."/>
            <person name="Shiratori Y."/>
            <person name="Masuda Y."/>
            <person name="Senoo K."/>
        </authorList>
    </citation>
    <scope>NUCLEOTIDE SEQUENCE [LARGE SCALE GENOMIC DNA]</scope>
    <source>
        <strain evidence="8">W79</strain>
    </source>
</reference>
<dbReference type="GO" id="GO:0016020">
    <property type="term" value="C:membrane"/>
    <property type="evidence" value="ECO:0007669"/>
    <property type="project" value="UniProtKB-SubCell"/>
</dbReference>
<keyword evidence="4 6" id="KW-1133">Transmembrane helix</keyword>
<dbReference type="EMBL" id="AP027080">
    <property type="protein sequence ID" value="BDU72457.1"/>
    <property type="molecule type" value="Genomic_DNA"/>
</dbReference>
<dbReference type="Pfam" id="PF13520">
    <property type="entry name" value="AA_permease_2"/>
    <property type="match status" value="1"/>
</dbReference>
<feature type="transmembrane region" description="Helical" evidence="6">
    <location>
        <begin position="65"/>
        <end position="85"/>
    </location>
</feature>
<feature type="transmembrane region" description="Helical" evidence="6">
    <location>
        <begin position="97"/>
        <end position="115"/>
    </location>
</feature>
<feature type="transmembrane region" description="Helical" evidence="6">
    <location>
        <begin position="291"/>
        <end position="313"/>
    </location>
</feature>
<comment type="subcellular location">
    <subcellularLocation>
        <location evidence="1">Membrane</location>
        <topology evidence="1">Multi-pass membrane protein</topology>
    </subcellularLocation>
</comment>
<proteinExistence type="predicted"/>
<keyword evidence="2" id="KW-0813">Transport</keyword>